<dbReference type="PANTHER" id="PTHR30560:SF3">
    <property type="entry name" value="TRIGGER FACTOR-LIKE PROTEIN TIG, CHLOROPLASTIC"/>
    <property type="match status" value="1"/>
</dbReference>
<evidence type="ECO:0000313" key="17">
    <source>
        <dbReference type="EMBL" id="GBF58927.1"/>
    </source>
</evidence>
<proteinExistence type="inferred from homology"/>
<dbReference type="GO" id="GO:0044183">
    <property type="term" value="F:protein folding chaperone"/>
    <property type="evidence" value="ECO:0007669"/>
    <property type="project" value="TreeGrafter"/>
</dbReference>
<keyword evidence="7 12" id="KW-0143">Chaperone</keyword>
<dbReference type="PANTHER" id="PTHR30560">
    <property type="entry name" value="TRIGGER FACTOR CHAPERONE AND PEPTIDYL-PROLYL CIS/TRANS ISOMERASE"/>
    <property type="match status" value="1"/>
</dbReference>
<dbReference type="GO" id="GO:0043335">
    <property type="term" value="P:protein unfolding"/>
    <property type="evidence" value="ECO:0007669"/>
    <property type="project" value="TreeGrafter"/>
</dbReference>
<name>A0A2P2ECX7_9PROT</name>
<evidence type="ECO:0000256" key="6">
    <source>
        <dbReference type="ARBA" id="ARBA00023110"/>
    </source>
</evidence>
<feature type="compositionally biased region" description="Basic residues" evidence="15">
    <location>
        <begin position="483"/>
        <end position="494"/>
    </location>
</feature>
<dbReference type="OrthoDB" id="9767721at2"/>
<evidence type="ECO:0000256" key="8">
    <source>
        <dbReference type="ARBA" id="ARBA00023235"/>
    </source>
</evidence>
<dbReference type="GO" id="GO:0015031">
    <property type="term" value="P:protein transport"/>
    <property type="evidence" value="ECO:0007669"/>
    <property type="project" value="UniProtKB-UniRule"/>
</dbReference>
<evidence type="ECO:0000256" key="15">
    <source>
        <dbReference type="SAM" id="MobiDB-lite"/>
    </source>
</evidence>
<dbReference type="EMBL" id="BFBR01000008">
    <property type="protein sequence ID" value="GBF58927.1"/>
    <property type="molecule type" value="Genomic_DNA"/>
</dbReference>
<comment type="similarity">
    <text evidence="2 12 14">Belongs to the FKBP-type PPIase family. Tig subfamily.</text>
</comment>
<feature type="domain" description="PPIase FKBP-type" evidence="16">
    <location>
        <begin position="166"/>
        <end position="246"/>
    </location>
</feature>
<evidence type="ECO:0000256" key="2">
    <source>
        <dbReference type="ARBA" id="ARBA00005464"/>
    </source>
</evidence>
<dbReference type="InterPro" id="IPR001179">
    <property type="entry name" value="PPIase_FKBP_dom"/>
</dbReference>
<keyword evidence="5 12" id="KW-0132">Cell division</keyword>
<dbReference type="PIRSF" id="PIRSF003095">
    <property type="entry name" value="Trigger_factor"/>
    <property type="match status" value="1"/>
</dbReference>
<keyword evidence="8 12" id="KW-0413">Isomerase</keyword>
<sequence>MQIVEKSAEGLSRVYGVTFAASLIATRTDAKIAELAPQLNIKGFRKGKVPVVHVKRMYGKSIMGDVVNELVQEGVEGAMTSNGVRAASQPDVTNLGKLAEVMDGKADLTFDVELDIMPDFTPADIQALSVTRPVAEATDAEIDEALAEIAKQSPSYEAKKGKAADGDAVVCNFVGKINGVEFDGGKADGSTVVLGSNTYIPGFEEQLVGVKAGDEKVLNVTFPAEYGVPSLAGQAATFDVTVVEVKKPVETKIDDELAKNLGLSDLATLKEAIKKNIEDQFAALSRQKAKRSLLDALDATHSFDLPPKMLAAEFDAIWAQVTQDKAAGNEDPEDAGKSEDELKADYMKIAERRVRLGLVLAELGRVNGVEVKDEEVARAIQAEAARFPGQERQVYEFFQKNPNAVASLRAPLYEEKVVDFVLQMAKVEDVKVSRAELESEDEVAPAADAKPAKKAPAKAKAKKEAAPAEEAPVEAAAEEKPAPKKKAPAKKKAD</sequence>
<reference evidence="17 18" key="1">
    <citation type="journal article" date="2018" name="Genome Announc.">
        <title>Draft Genome Sequence of "Candidatus Phycosocius bacilliformis," an Alphaproteobacterial Ectosymbiont of the Hydrocarbon-Producing Green Alga Botryococcus braunii.</title>
        <authorList>
            <person name="Tanabe Y."/>
            <person name="Yamaguchi H."/>
            <person name="Watanabe M.M."/>
        </authorList>
    </citation>
    <scope>NUCLEOTIDE SEQUENCE [LARGE SCALE GENOMIC DNA]</scope>
    <source>
        <strain evidence="17 18">BOTRYCO-2</strain>
    </source>
</reference>
<evidence type="ECO:0000259" key="16">
    <source>
        <dbReference type="PROSITE" id="PS50059"/>
    </source>
</evidence>
<keyword evidence="12" id="KW-0963">Cytoplasm</keyword>
<comment type="function">
    <text evidence="10 12">Involved in protein export. Acts as a chaperone by maintaining the newly synthesized protein in an open conformation. Functions as a peptidyl-prolyl cis-trans isomerase.</text>
</comment>
<dbReference type="InterPro" id="IPR005215">
    <property type="entry name" value="Trig_fac"/>
</dbReference>
<dbReference type="GO" id="GO:0005737">
    <property type="term" value="C:cytoplasm"/>
    <property type="evidence" value="ECO:0007669"/>
    <property type="project" value="UniProtKB-SubCell"/>
</dbReference>
<dbReference type="SUPFAM" id="SSF109998">
    <property type="entry name" value="Triger factor/SurA peptide-binding domain-like"/>
    <property type="match status" value="1"/>
</dbReference>
<keyword evidence="9 12" id="KW-0131">Cell cycle</keyword>
<dbReference type="EC" id="5.2.1.8" evidence="3 12"/>
<accession>A0A2P2ECX7</accession>
<dbReference type="AlphaFoldDB" id="A0A2P2ECX7"/>
<dbReference type="Pfam" id="PF05698">
    <property type="entry name" value="Trigger_C"/>
    <property type="match status" value="1"/>
</dbReference>
<evidence type="ECO:0000313" key="18">
    <source>
        <dbReference type="Proteomes" id="UP000245086"/>
    </source>
</evidence>
<protein>
    <recommendedName>
        <fullName evidence="4 12">Trigger factor</fullName>
        <shortName evidence="12">TF</shortName>
        <ecNumber evidence="3 12">5.2.1.8</ecNumber>
    </recommendedName>
    <alternativeName>
        <fullName evidence="11 12">PPIase</fullName>
    </alternativeName>
</protein>
<dbReference type="SUPFAM" id="SSF102735">
    <property type="entry name" value="Trigger factor ribosome-binding domain"/>
    <property type="match status" value="1"/>
</dbReference>
<gene>
    <name evidence="12 17" type="primary">tig</name>
    <name evidence="17" type="ORF">PbB2_02618</name>
</gene>
<comment type="domain">
    <text evidence="12">Consists of 3 domains; the N-terminus binds the ribosome, the middle domain has PPIase activity, while the C-terminus has intrinsic chaperone activity on its own.</text>
</comment>
<dbReference type="InterPro" id="IPR008880">
    <property type="entry name" value="Trigger_fac_C"/>
</dbReference>
<evidence type="ECO:0000256" key="13">
    <source>
        <dbReference type="PROSITE-ProRule" id="PRU00277"/>
    </source>
</evidence>
<evidence type="ECO:0000256" key="11">
    <source>
        <dbReference type="ARBA" id="ARBA00029986"/>
    </source>
</evidence>
<dbReference type="Proteomes" id="UP000245086">
    <property type="component" value="Unassembled WGS sequence"/>
</dbReference>
<evidence type="ECO:0000256" key="12">
    <source>
        <dbReference type="HAMAP-Rule" id="MF_00303"/>
    </source>
</evidence>
<comment type="subcellular location">
    <subcellularLocation>
        <location evidence="12">Cytoplasm</location>
    </subcellularLocation>
    <text evidence="12">About half TF is bound to the ribosome near the polypeptide exit tunnel while the other half is free in the cytoplasm.</text>
</comment>
<dbReference type="InterPro" id="IPR046357">
    <property type="entry name" value="PPIase_dom_sf"/>
</dbReference>
<dbReference type="GO" id="GO:0043022">
    <property type="term" value="F:ribosome binding"/>
    <property type="evidence" value="ECO:0007669"/>
    <property type="project" value="TreeGrafter"/>
</dbReference>
<evidence type="ECO:0000256" key="7">
    <source>
        <dbReference type="ARBA" id="ARBA00023186"/>
    </source>
</evidence>
<feature type="compositionally biased region" description="Basic residues" evidence="15">
    <location>
        <begin position="452"/>
        <end position="461"/>
    </location>
</feature>
<dbReference type="Gene3D" id="3.30.70.1050">
    <property type="entry name" value="Trigger factor ribosome-binding domain"/>
    <property type="match status" value="1"/>
</dbReference>
<keyword evidence="18" id="KW-1185">Reference proteome</keyword>
<dbReference type="Pfam" id="PF05697">
    <property type="entry name" value="Trigger_N"/>
    <property type="match status" value="1"/>
</dbReference>
<evidence type="ECO:0000256" key="5">
    <source>
        <dbReference type="ARBA" id="ARBA00022618"/>
    </source>
</evidence>
<dbReference type="HAMAP" id="MF_00303">
    <property type="entry name" value="Trigger_factor_Tig"/>
    <property type="match status" value="1"/>
</dbReference>
<dbReference type="Gene3D" id="1.10.3120.10">
    <property type="entry name" value="Trigger factor, C-terminal domain"/>
    <property type="match status" value="1"/>
</dbReference>
<dbReference type="Gene3D" id="3.10.50.40">
    <property type="match status" value="1"/>
</dbReference>
<evidence type="ECO:0000256" key="4">
    <source>
        <dbReference type="ARBA" id="ARBA00016902"/>
    </source>
</evidence>
<dbReference type="GO" id="GO:0003755">
    <property type="term" value="F:peptidyl-prolyl cis-trans isomerase activity"/>
    <property type="evidence" value="ECO:0007669"/>
    <property type="project" value="UniProtKB-UniRule"/>
</dbReference>
<evidence type="ECO:0000256" key="9">
    <source>
        <dbReference type="ARBA" id="ARBA00023306"/>
    </source>
</evidence>
<dbReference type="RefSeq" id="WP_108985778.1">
    <property type="nucleotide sequence ID" value="NZ_BFBR01000008.1"/>
</dbReference>
<dbReference type="SUPFAM" id="SSF54534">
    <property type="entry name" value="FKBP-like"/>
    <property type="match status" value="1"/>
</dbReference>
<dbReference type="PROSITE" id="PS50059">
    <property type="entry name" value="FKBP_PPIASE"/>
    <property type="match status" value="1"/>
</dbReference>
<keyword evidence="6 12" id="KW-0697">Rotamase</keyword>
<dbReference type="GO" id="GO:0051083">
    <property type="term" value="P:'de novo' cotranslational protein folding"/>
    <property type="evidence" value="ECO:0007669"/>
    <property type="project" value="TreeGrafter"/>
</dbReference>
<dbReference type="Pfam" id="PF00254">
    <property type="entry name" value="FKBP_C"/>
    <property type="match status" value="1"/>
</dbReference>
<dbReference type="NCBIfam" id="TIGR00115">
    <property type="entry name" value="tig"/>
    <property type="match status" value="1"/>
</dbReference>
<dbReference type="InterPro" id="IPR036611">
    <property type="entry name" value="Trigger_fac_ribosome-bd_sf"/>
</dbReference>
<evidence type="ECO:0000256" key="10">
    <source>
        <dbReference type="ARBA" id="ARBA00024849"/>
    </source>
</evidence>
<comment type="catalytic activity">
    <reaction evidence="1 12 13">
        <text>[protein]-peptidylproline (omega=180) = [protein]-peptidylproline (omega=0)</text>
        <dbReference type="Rhea" id="RHEA:16237"/>
        <dbReference type="Rhea" id="RHEA-COMP:10747"/>
        <dbReference type="Rhea" id="RHEA-COMP:10748"/>
        <dbReference type="ChEBI" id="CHEBI:83833"/>
        <dbReference type="ChEBI" id="CHEBI:83834"/>
        <dbReference type="EC" id="5.2.1.8"/>
    </reaction>
</comment>
<dbReference type="FunFam" id="3.10.50.40:FF:000001">
    <property type="entry name" value="Trigger factor"/>
    <property type="match status" value="1"/>
</dbReference>
<comment type="caution">
    <text evidence="17">The sequence shown here is derived from an EMBL/GenBank/DDBJ whole genome shotgun (WGS) entry which is preliminary data.</text>
</comment>
<evidence type="ECO:0000256" key="1">
    <source>
        <dbReference type="ARBA" id="ARBA00000971"/>
    </source>
</evidence>
<dbReference type="GO" id="GO:0051301">
    <property type="term" value="P:cell division"/>
    <property type="evidence" value="ECO:0007669"/>
    <property type="project" value="UniProtKB-KW"/>
</dbReference>
<evidence type="ECO:0000256" key="14">
    <source>
        <dbReference type="RuleBase" id="RU003914"/>
    </source>
</evidence>
<organism evidence="17 18">
    <name type="scientific">Candidatus Phycosocius bacilliformis</name>
    <dbReference type="NCBI Taxonomy" id="1445552"/>
    <lineage>
        <taxon>Bacteria</taxon>
        <taxon>Pseudomonadati</taxon>
        <taxon>Pseudomonadota</taxon>
        <taxon>Alphaproteobacteria</taxon>
        <taxon>Caulobacterales</taxon>
        <taxon>Caulobacterales incertae sedis</taxon>
        <taxon>Candidatus Phycosocius</taxon>
    </lineage>
</organism>
<dbReference type="InterPro" id="IPR037041">
    <property type="entry name" value="Trigger_fac_C_sf"/>
</dbReference>
<dbReference type="InterPro" id="IPR008881">
    <property type="entry name" value="Trigger_fac_ribosome-bd_bac"/>
</dbReference>
<feature type="region of interest" description="Disordered" evidence="15">
    <location>
        <begin position="433"/>
        <end position="494"/>
    </location>
</feature>
<evidence type="ECO:0000256" key="3">
    <source>
        <dbReference type="ARBA" id="ARBA00013194"/>
    </source>
</evidence>
<dbReference type="InterPro" id="IPR027304">
    <property type="entry name" value="Trigger_fact/SurA_dom_sf"/>
</dbReference>